<dbReference type="EMBL" id="CP022110">
    <property type="protein sequence ID" value="ASG20256.1"/>
    <property type="molecule type" value="Genomic_DNA"/>
</dbReference>
<dbReference type="InterPro" id="IPR037066">
    <property type="entry name" value="Plug_dom_sf"/>
</dbReference>
<dbReference type="Gene3D" id="2.170.130.10">
    <property type="entry name" value="TonB-dependent receptor, plug domain"/>
    <property type="match status" value="1"/>
</dbReference>
<comment type="similarity">
    <text evidence="8 9">Belongs to the TonB-dependent receptor family.</text>
</comment>
<dbReference type="InterPro" id="IPR036942">
    <property type="entry name" value="Beta-barrel_TonB_sf"/>
</dbReference>
<sequence>MGTACPARDTNDNENTKGDAQMGHRCHLPCRPAATPLAAPLAKPLAAALALLLGTASVPALAQVAPATAQGGTAADTGEPLEEIIVTGTSIRGIQAPSSAVSTVTRDDIVATGSTTATELLRSLPQVGNFNSTGSNTGFGQANFVDQPAIHGVGVGNGGGGLTLVLFDGLRLPGAGINQTAPDPSAIPVSALERVEVIADGASSIYGSDAVAGVINFIPRRNYDGAETHLQAGFGNSYDTQNFSQLFGKTWDGGSILLDYEHSGNSELKPSSRSYMSDNATSKGWGDNRVQNCPVANVTAGGVTYGLTATGALKAGQPNKCEGRLDDDLYPDQHRDQGLISIRQAITDGIELFANEIYSRRVMTTRMSSTSAQASPNNSGFSVTVPGSSPYYVAVPGLGGGNETVTYYPGGSFLNHTTTSTQVANVGADIDLTHGWQGKVVGNFGFERDDVRQNGLNQTLATDLAAAGTLNPTGIGAANSPAVTSALRDYQTRYSGEQFLEEGLFKADGPLFDLPGGTIKAAVGADIRHERFAASNSVGPTNPASWLTASEAAVSSFSSIGERDVKSVFGELSVPIVGEDNAVPGIRAVNLSLATRYDSYSDVGDTTNPKVGLTYTPFDGLTLRGSFGSSFHAPSLADAGTAIDTRAIRFSDFVSFDPNKYSIILAGGNKLKPETADTYSAGFDYKPKELPGLKVSSSYFRIDYYNVITFPTFNPVTQPQNPVYDAYRVYNPTLAQALALTNGFRHDGNFDLSAQLPTAIYDLRRQNFADEFIQGVDFDISYGWDAGRVGAFTAGLAGTWLWQFDQKVKGATSINTLLNTDYAIDFKARASLMWTLDAYTAGVFVNYTNGYSNASTGGLGVQKVDSFTTADLHLAWNVPGQGMMGGIQATLDVNNVFDTDPPYYYNTNGISGVDLTAASPLGRVISIGLTKKW</sequence>
<dbReference type="InterPro" id="IPR039426">
    <property type="entry name" value="TonB-dep_rcpt-like"/>
</dbReference>
<dbReference type="InterPro" id="IPR012910">
    <property type="entry name" value="Plug_dom"/>
</dbReference>
<reference evidence="13 14" key="1">
    <citation type="submission" date="2017-06" db="EMBL/GenBank/DDBJ databases">
        <title>Complete genome sequence of Nitrospirillum amazonense strain CBAmC, an endophytic nitrogen-fixing and plant growth-promoting bacterium, isolated from sugarcane.</title>
        <authorList>
            <person name="Schwab S."/>
            <person name="dos Santos Teixeira K.R."/>
            <person name="Simoes Araujo J.L."/>
            <person name="Soares Vidal M."/>
            <person name="Borges de Freitas H.R."/>
            <person name="Rivello Crivelaro A.L."/>
            <person name="Bueno de Camargo Nunes A."/>
            <person name="dos Santos C.M."/>
            <person name="Palmeira da Silva Rosa D."/>
            <person name="da Silva Padilha D."/>
            <person name="da Silva E."/>
            <person name="Araujo Terra L."/>
            <person name="Soares Mendes V."/>
            <person name="Farinelli L."/>
            <person name="Magalhaes Cruz L."/>
            <person name="Baldani J.I."/>
        </authorList>
    </citation>
    <scope>NUCLEOTIDE SEQUENCE [LARGE SCALE GENOMIC DNA]</scope>
    <source>
        <strain evidence="13 14">CBAmC</strain>
    </source>
</reference>
<dbReference type="KEGG" id="nao:Y958_05055"/>
<organism evidence="13 14">
    <name type="scientific">Nitrospirillum viridazoti CBAmc</name>
    <dbReference type="NCBI Taxonomy" id="1441467"/>
    <lineage>
        <taxon>Bacteria</taxon>
        <taxon>Pseudomonadati</taxon>
        <taxon>Pseudomonadota</taxon>
        <taxon>Alphaproteobacteria</taxon>
        <taxon>Rhodospirillales</taxon>
        <taxon>Azospirillaceae</taxon>
        <taxon>Nitrospirillum</taxon>
        <taxon>Nitrospirillum viridazoti</taxon>
    </lineage>
</organism>
<evidence type="ECO:0000256" key="3">
    <source>
        <dbReference type="ARBA" id="ARBA00022452"/>
    </source>
</evidence>
<dbReference type="Pfam" id="PF00593">
    <property type="entry name" value="TonB_dep_Rec_b-barrel"/>
    <property type="match status" value="1"/>
</dbReference>
<keyword evidence="4 8" id="KW-0812">Transmembrane</keyword>
<keyword evidence="2 8" id="KW-0813">Transport</keyword>
<keyword evidence="14" id="KW-1185">Reference proteome</keyword>
<evidence type="ECO:0000256" key="4">
    <source>
        <dbReference type="ARBA" id="ARBA00022692"/>
    </source>
</evidence>
<dbReference type="SUPFAM" id="SSF56935">
    <property type="entry name" value="Porins"/>
    <property type="match status" value="1"/>
</dbReference>
<keyword evidence="6 8" id="KW-0472">Membrane</keyword>
<proteinExistence type="inferred from homology"/>
<evidence type="ECO:0008006" key="15">
    <source>
        <dbReference type="Google" id="ProtNLM"/>
    </source>
</evidence>
<accession>A0A248JNZ9</accession>
<feature type="domain" description="TonB-dependent receptor-like beta-barrel" evidence="11">
    <location>
        <begin position="391"/>
        <end position="896"/>
    </location>
</feature>
<evidence type="ECO:0000256" key="6">
    <source>
        <dbReference type="ARBA" id="ARBA00023136"/>
    </source>
</evidence>
<feature type="domain" description="TonB-dependent receptor plug" evidence="12">
    <location>
        <begin position="98"/>
        <end position="214"/>
    </location>
</feature>
<evidence type="ECO:0000313" key="13">
    <source>
        <dbReference type="EMBL" id="ASG20256.1"/>
    </source>
</evidence>
<evidence type="ECO:0000259" key="12">
    <source>
        <dbReference type="Pfam" id="PF07715"/>
    </source>
</evidence>
<dbReference type="GO" id="GO:0009279">
    <property type="term" value="C:cell outer membrane"/>
    <property type="evidence" value="ECO:0007669"/>
    <property type="project" value="UniProtKB-SubCell"/>
</dbReference>
<dbReference type="PROSITE" id="PS52016">
    <property type="entry name" value="TONB_DEPENDENT_REC_3"/>
    <property type="match status" value="1"/>
</dbReference>
<evidence type="ECO:0000256" key="5">
    <source>
        <dbReference type="ARBA" id="ARBA00023077"/>
    </source>
</evidence>
<feature type="region of interest" description="Disordered" evidence="10">
    <location>
        <begin position="1"/>
        <end position="23"/>
    </location>
</feature>
<dbReference type="Proteomes" id="UP000197153">
    <property type="component" value="Chromosome 1"/>
</dbReference>
<evidence type="ECO:0000256" key="7">
    <source>
        <dbReference type="ARBA" id="ARBA00023237"/>
    </source>
</evidence>
<evidence type="ECO:0000256" key="2">
    <source>
        <dbReference type="ARBA" id="ARBA00022448"/>
    </source>
</evidence>
<evidence type="ECO:0000256" key="8">
    <source>
        <dbReference type="PROSITE-ProRule" id="PRU01360"/>
    </source>
</evidence>
<dbReference type="Pfam" id="PF07715">
    <property type="entry name" value="Plug"/>
    <property type="match status" value="1"/>
</dbReference>
<gene>
    <name evidence="13" type="ORF">Y958_05055</name>
</gene>
<comment type="subcellular location">
    <subcellularLocation>
        <location evidence="1 8">Cell outer membrane</location>
        <topology evidence="1 8">Multi-pass membrane protein</topology>
    </subcellularLocation>
</comment>
<dbReference type="AlphaFoldDB" id="A0A248JNZ9"/>
<name>A0A248JNZ9_9PROT</name>
<dbReference type="InterPro" id="IPR000531">
    <property type="entry name" value="Beta-barrel_TonB"/>
</dbReference>
<dbReference type="PANTHER" id="PTHR47234:SF2">
    <property type="entry name" value="TONB-DEPENDENT RECEPTOR"/>
    <property type="match status" value="1"/>
</dbReference>
<protein>
    <recommendedName>
        <fullName evidence="15">TonB-dependent receptor</fullName>
    </recommendedName>
</protein>
<evidence type="ECO:0000256" key="1">
    <source>
        <dbReference type="ARBA" id="ARBA00004571"/>
    </source>
</evidence>
<dbReference type="Gene3D" id="2.40.170.20">
    <property type="entry name" value="TonB-dependent receptor, beta-barrel domain"/>
    <property type="match status" value="1"/>
</dbReference>
<keyword evidence="3 8" id="KW-1134">Transmembrane beta strand</keyword>
<dbReference type="PANTHER" id="PTHR47234">
    <property type="match status" value="1"/>
</dbReference>
<keyword evidence="7 8" id="KW-0998">Cell outer membrane</keyword>
<keyword evidence="5 9" id="KW-0798">TonB box</keyword>
<evidence type="ECO:0000256" key="9">
    <source>
        <dbReference type="RuleBase" id="RU003357"/>
    </source>
</evidence>
<evidence type="ECO:0000256" key="10">
    <source>
        <dbReference type="SAM" id="MobiDB-lite"/>
    </source>
</evidence>
<evidence type="ECO:0000313" key="14">
    <source>
        <dbReference type="Proteomes" id="UP000197153"/>
    </source>
</evidence>
<evidence type="ECO:0000259" key="11">
    <source>
        <dbReference type="Pfam" id="PF00593"/>
    </source>
</evidence>